<dbReference type="PANTHER" id="PTHR30136:SF24">
    <property type="entry name" value="HTH-TYPE TRANSCRIPTIONAL REPRESSOR ALLR"/>
    <property type="match status" value="1"/>
</dbReference>
<dbReference type="OrthoDB" id="4068713at2"/>
<dbReference type="GO" id="GO:0045892">
    <property type="term" value="P:negative regulation of DNA-templated transcription"/>
    <property type="evidence" value="ECO:0007669"/>
    <property type="project" value="TreeGrafter"/>
</dbReference>
<reference evidence="7 8" key="1">
    <citation type="journal article" date="2017" name="BMC Genomics">
        <title>Comparative genomic and phylogenomic analyses of the Bifidobacteriaceae family.</title>
        <authorList>
            <person name="Lugli G.A."/>
            <person name="Milani C."/>
            <person name="Turroni F."/>
            <person name="Duranti S."/>
            <person name="Mancabelli L."/>
            <person name="Mangifesta M."/>
            <person name="Ferrario C."/>
            <person name="Modesto M."/>
            <person name="Mattarelli P."/>
            <person name="Jiri K."/>
            <person name="van Sinderen D."/>
            <person name="Ventura M."/>
        </authorList>
    </citation>
    <scope>NUCLEOTIDE SEQUENCE [LARGE SCALE GENOMIC DNA]</scope>
    <source>
        <strain evidence="7 8">DSM 100196</strain>
    </source>
</reference>
<keyword evidence="3" id="KW-0804">Transcription</keyword>
<dbReference type="SUPFAM" id="SSF46785">
    <property type="entry name" value="Winged helix' DNA-binding domain"/>
    <property type="match status" value="1"/>
</dbReference>
<evidence type="ECO:0000259" key="5">
    <source>
        <dbReference type="PROSITE" id="PS51077"/>
    </source>
</evidence>
<evidence type="ECO:0000256" key="2">
    <source>
        <dbReference type="ARBA" id="ARBA00023125"/>
    </source>
</evidence>
<dbReference type="Pfam" id="PF09339">
    <property type="entry name" value="HTH_IclR"/>
    <property type="match status" value="1"/>
</dbReference>
<keyword evidence="1" id="KW-0805">Transcription regulation</keyword>
<dbReference type="PROSITE" id="PS51077">
    <property type="entry name" value="HTH_ICLR"/>
    <property type="match status" value="1"/>
</dbReference>
<dbReference type="Pfam" id="PF01614">
    <property type="entry name" value="IclR_C"/>
    <property type="match status" value="1"/>
</dbReference>
<dbReference type="SUPFAM" id="SSF55781">
    <property type="entry name" value="GAF domain-like"/>
    <property type="match status" value="1"/>
</dbReference>
<feature type="domain" description="IclR-ED" evidence="6">
    <location>
        <begin position="79"/>
        <end position="262"/>
    </location>
</feature>
<comment type="caution">
    <text evidence="7">The sequence shown here is derived from an EMBL/GenBank/DDBJ whole genome shotgun (WGS) entry which is preliminary data.</text>
</comment>
<sequence length="262" mass="28079">MADRQHGPREQRDQKEPTRALDKASRVIEALAAESGLAPADIADACDIPRSSVYRVLDGLVDVGWATADDDGNYTLSLDWLRLADAARASRTEWDGALPVMRSITARTGMTSFLTVASGDETVCVECAQGHAIDSVILRPGRVLPLHAGAAGRVTLAYFDDDAIERYLARAPFPAYNENTLVTVEQLRDDIARTRSRGYALSDEDVTLGIGAVGVPILDPADGHVIAALSAGGFVDEVLAMQESLAELLREGVKAVQDAQHQ</sequence>
<dbReference type="Gene3D" id="3.30.450.40">
    <property type="match status" value="1"/>
</dbReference>
<dbReference type="InterPro" id="IPR050707">
    <property type="entry name" value="HTH_MetabolicPath_Reg"/>
</dbReference>
<dbReference type="GO" id="GO:0003700">
    <property type="term" value="F:DNA-binding transcription factor activity"/>
    <property type="evidence" value="ECO:0007669"/>
    <property type="project" value="TreeGrafter"/>
</dbReference>
<evidence type="ECO:0000256" key="3">
    <source>
        <dbReference type="ARBA" id="ARBA00023163"/>
    </source>
</evidence>
<dbReference type="PROSITE" id="PS51078">
    <property type="entry name" value="ICLR_ED"/>
    <property type="match status" value="1"/>
</dbReference>
<dbReference type="InterPro" id="IPR029016">
    <property type="entry name" value="GAF-like_dom_sf"/>
</dbReference>
<dbReference type="GO" id="GO:0003677">
    <property type="term" value="F:DNA binding"/>
    <property type="evidence" value="ECO:0007669"/>
    <property type="project" value="UniProtKB-KW"/>
</dbReference>
<dbReference type="PANTHER" id="PTHR30136">
    <property type="entry name" value="HELIX-TURN-HELIX TRANSCRIPTIONAL REGULATOR, ICLR FAMILY"/>
    <property type="match status" value="1"/>
</dbReference>
<dbReference type="InterPro" id="IPR005471">
    <property type="entry name" value="Tscrpt_reg_IclR_N"/>
</dbReference>
<keyword evidence="8" id="KW-1185">Reference proteome</keyword>
<evidence type="ECO:0000256" key="4">
    <source>
        <dbReference type="SAM" id="MobiDB-lite"/>
    </source>
</evidence>
<feature type="domain" description="HTH iclR-type" evidence="5">
    <location>
        <begin position="18"/>
        <end position="78"/>
    </location>
</feature>
<gene>
    <name evidence="7" type="ORF">BMYO_1772</name>
</gene>
<dbReference type="InterPro" id="IPR014757">
    <property type="entry name" value="Tscrpt_reg_IclR_C"/>
</dbReference>
<dbReference type="Proteomes" id="UP000216871">
    <property type="component" value="Unassembled WGS sequence"/>
</dbReference>
<accession>A0A261FFV4</accession>
<dbReference type="Gene3D" id="1.10.10.10">
    <property type="entry name" value="Winged helix-like DNA-binding domain superfamily/Winged helix DNA-binding domain"/>
    <property type="match status" value="1"/>
</dbReference>
<organism evidence="7 8">
    <name type="scientific">Bifidobacterium myosotis</name>
    <dbReference type="NCBI Taxonomy" id="1630166"/>
    <lineage>
        <taxon>Bacteria</taxon>
        <taxon>Bacillati</taxon>
        <taxon>Actinomycetota</taxon>
        <taxon>Actinomycetes</taxon>
        <taxon>Bifidobacteriales</taxon>
        <taxon>Bifidobacteriaceae</taxon>
        <taxon>Bifidobacterium</taxon>
    </lineage>
</organism>
<dbReference type="InterPro" id="IPR036390">
    <property type="entry name" value="WH_DNA-bd_sf"/>
</dbReference>
<evidence type="ECO:0000256" key="1">
    <source>
        <dbReference type="ARBA" id="ARBA00023015"/>
    </source>
</evidence>
<dbReference type="RefSeq" id="WP_094668192.1">
    <property type="nucleotide sequence ID" value="NZ_MWWW01000024.1"/>
</dbReference>
<name>A0A261FFV4_9BIFI</name>
<dbReference type="AlphaFoldDB" id="A0A261FFV4"/>
<evidence type="ECO:0000313" key="8">
    <source>
        <dbReference type="Proteomes" id="UP000216871"/>
    </source>
</evidence>
<evidence type="ECO:0000313" key="7">
    <source>
        <dbReference type="EMBL" id="OZG58017.1"/>
    </source>
</evidence>
<dbReference type="InterPro" id="IPR036388">
    <property type="entry name" value="WH-like_DNA-bd_sf"/>
</dbReference>
<dbReference type="EMBL" id="MWWW01000024">
    <property type="protein sequence ID" value="OZG58017.1"/>
    <property type="molecule type" value="Genomic_DNA"/>
</dbReference>
<protein>
    <submittedName>
        <fullName evidence="7">IclR family transcriptional regulator</fullName>
    </submittedName>
</protein>
<dbReference type="SMART" id="SM00346">
    <property type="entry name" value="HTH_ICLR"/>
    <property type="match status" value="1"/>
</dbReference>
<keyword evidence="2" id="KW-0238">DNA-binding</keyword>
<evidence type="ECO:0000259" key="6">
    <source>
        <dbReference type="PROSITE" id="PS51078"/>
    </source>
</evidence>
<feature type="region of interest" description="Disordered" evidence="4">
    <location>
        <begin position="1"/>
        <end position="21"/>
    </location>
</feature>
<proteinExistence type="predicted"/>